<dbReference type="HOGENOM" id="CLU_000604_8_6_6"/>
<evidence type="ECO:0000256" key="4">
    <source>
        <dbReference type="ARBA" id="ARBA00022692"/>
    </source>
</evidence>
<gene>
    <name evidence="10" type="ORF">THITH_08510</name>
</gene>
<protein>
    <submittedName>
        <fullName evidence="10">ABC transporter substrate-binding protein</fullName>
    </submittedName>
</protein>
<feature type="transmembrane region" description="Helical" evidence="7">
    <location>
        <begin position="369"/>
        <end position="396"/>
    </location>
</feature>
<reference evidence="10 11" key="1">
    <citation type="submission" date="2013-12" db="EMBL/GenBank/DDBJ databases">
        <authorList>
            <consortium name="DOE Joint Genome Institute"/>
            <person name="Muyzer G."/>
            <person name="Huntemann M."/>
            <person name="Han J."/>
            <person name="Chen A."/>
            <person name="Kyrpides N."/>
            <person name="Mavromatis K."/>
            <person name="Markowitz V."/>
            <person name="Palaniappan K."/>
            <person name="Ivanova N."/>
            <person name="Schaumberg A."/>
            <person name="Pati A."/>
            <person name="Liolios K."/>
            <person name="Nordberg H.P."/>
            <person name="Cantor M.N."/>
            <person name="Hua S.X."/>
            <person name="Woyke T."/>
        </authorList>
    </citation>
    <scope>NUCLEOTIDE SEQUENCE [LARGE SCALE GENOMIC DNA]</scope>
    <source>
        <strain evidence="10 11">ARh 1</strain>
    </source>
</reference>
<comment type="similarity">
    <text evidence="2">Belongs to the ABC-4 integral membrane protein family. LolC/E subfamily.</text>
</comment>
<evidence type="ECO:0000256" key="1">
    <source>
        <dbReference type="ARBA" id="ARBA00004651"/>
    </source>
</evidence>
<feature type="transmembrane region" description="Helical" evidence="7">
    <location>
        <begin position="326"/>
        <end position="349"/>
    </location>
</feature>
<evidence type="ECO:0000256" key="7">
    <source>
        <dbReference type="SAM" id="Phobius"/>
    </source>
</evidence>
<keyword evidence="5 7" id="KW-1133">Transmembrane helix</keyword>
<comment type="subcellular location">
    <subcellularLocation>
        <location evidence="1">Cell membrane</location>
        <topology evidence="1">Multi-pass membrane protein</topology>
    </subcellularLocation>
</comment>
<evidence type="ECO:0000256" key="5">
    <source>
        <dbReference type="ARBA" id="ARBA00022989"/>
    </source>
</evidence>
<dbReference type="GO" id="GO:0044874">
    <property type="term" value="P:lipoprotein localization to outer membrane"/>
    <property type="evidence" value="ECO:0007669"/>
    <property type="project" value="TreeGrafter"/>
</dbReference>
<feature type="transmembrane region" description="Helical" evidence="7">
    <location>
        <begin position="20"/>
        <end position="43"/>
    </location>
</feature>
<dbReference type="AlphaFoldDB" id="W0DMS9"/>
<evidence type="ECO:0000256" key="6">
    <source>
        <dbReference type="ARBA" id="ARBA00023136"/>
    </source>
</evidence>
<dbReference type="PANTHER" id="PTHR30489:SF0">
    <property type="entry name" value="LIPOPROTEIN-RELEASING SYSTEM TRANSMEMBRANE PROTEIN LOLE"/>
    <property type="match status" value="1"/>
</dbReference>
<feature type="transmembrane region" description="Helical" evidence="7">
    <location>
        <begin position="283"/>
        <end position="306"/>
    </location>
</feature>
<dbReference type="PANTHER" id="PTHR30489">
    <property type="entry name" value="LIPOPROTEIN-RELEASING SYSTEM TRANSMEMBRANE PROTEIN LOLE"/>
    <property type="match status" value="1"/>
</dbReference>
<keyword evidence="6 7" id="KW-0472">Membrane</keyword>
<dbReference type="Proteomes" id="UP000005289">
    <property type="component" value="Chromosome"/>
</dbReference>
<dbReference type="Pfam" id="PF12704">
    <property type="entry name" value="MacB_PCD"/>
    <property type="match status" value="1"/>
</dbReference>
<dbReference type="RefSeq" id="WP_006747549.1">
    <property type="nucleotide sequence ID" value="NZ_CP007029.1"/>
</dbReference>
<name>W0DMS9_9GAMM</name>
<feature type="domain" description="MacB-like periplasmic core" evidence="9">
    <location>
        <begin position="19"/>
        <end position="246"/>
    </location>
</feature>
<dbReference type="Pfam" id="PF02687">
    <property type="entry name" value="FtsX"/>
    <property type="match status" value="1"/>
</dbReference>
<keyword evidence="4 7" id="KW-0812">Transmembrane</keyword>
<dbReference type="OrthoDB" id="9784014at2"/>
<dbReference type="InterPro" id="IPR003838">
    <property type="entry name" value="ABC3_permease_C"/>
</dbReference>
<keyword evidence="11" id="KW-1185">Reference proteome</keyword>
<dbReference type="STRING" id="713585.THITH_08510"/>
<keyword evidence="3" id="KW-1003">Cell membrane</keyword>
<sequence>MIRVLRLSARNLVRYWRRSLLTSGLIVLGMVAVLLFVAVSASFKQIMIGQITDSMLGHLQVHQRGYVASIENLPLNLNMKPEMVARVEALLREMPEVEAVTPRLKFGAMLSDFEETTNIRLNGVDPEREAAAMPLLAGRLLDGEIRNGLLEPGALLLPELLARGMGVQVGDTVVLVATNVDGSVNGRTFLVQGVLDAVTGPGGRDGYLHIDDARALLRMDAPEVNQIAIRLQDPGQTERVARRLEQRLGDIVNPRGQPLLTVHTWDQLTPFANIARMIDLLDLFIRIMLVGIVLIAVMNVMIMSVYERVREIGTIAAIGTPPARILLLFVGEGVLLGVVGTLVGTLISLGVVQLLNVWPLEFAFGRQEIVLAPALALGDVLWVAAIVVAVAAAASLQPAWKAARMDPNTALRHV</sequence>
<dbReference type="EMBL" id="CP007029">
    <property type="protein sequence ID" value="AHE98293.1"/>
    <property type="molecule type" value="Genomic_DNA"/>
</dbReference>
<evidence type="ECO:0000313" key="10">
    <source>
        <dbReference type="EMBL" id="AHE98293.1"/>
    </source>
</evidence>
<dbReference type="KEGG" id="tti:THITH_08510"/>
<evidence type="ECO:0000259" key="8">
    <source>
        <dbReference type="Pfam" id="PF02687"/>
    </source>
</evidence>
<evidence type="ECO:0000259" key="9">
    <source>
        <dbReference type="Pfam" id="PF12704"/>
    </source>
</evidence>
<evidence type="ECO:0000256" key="2">
    <source>
        <dbReference type="ARBA" id="ARBA00005236"/>
    </source>
</evidence>
<dbReference type="GO" id="GO:0098797">
    <property type="term" value="C:plasma membrane protein complex"/>
    <property type="evidence" value="ECO:0007669"/>
    <property type="project" value="TreeGrafter"/>
</dbReference>
<proteinExistence type="inferred from homology"/>
<evidence type="ECO:0000313" key="11">
    <source>
        <dbReference type="Proteomes" id="UP000005289"/>
    </source>
</evidence>
<organism evidence="10 11">
    <name type="scientific">Thioalkalivibrio paradoxus ARh 1</name>
    <dbReference type="NCBI Taxonomy" id="713585"/>
    <lineage>
        <taxon>Bacteria</taxon>
        <taxon>Pseudomonadati</taxon>
        <taxon>Pseudomonadota</taxon>
        <taxon>Gammaproteobacteria</taxon>
        <taxon>Chromatiales</taxon>
        <taxon>Ectothiorhodospiraceae</taxon>
        <taxon>Thioalkalivibrio</taxon>
    </lineage>
</organism>
<dbReference type="InterPro" id="IPR051447">
    <property type="entry name" value="Lipoprotein-release_system"/>
</dbReference>
<accession>W0DMS9</accession>
<dbReference type="InterPro" id="IPR025857">
    <property type="entry name" value="MacB_PCD"/>
</dbReference>
<feature type="domain" description="ABC3 transporter permease C-terminal" evidence="8">
    <location>
        <begin position="286"/>
        <end position="407"/>
    </location>
</feature>
<evidence type="ECO:0000256" key="3">
    <source>
        <dbReference type="ARBA" id="ARBA00022475"/>
    </source>
</evidence>